<evidence type="ECO:0000313" key="2">
    <source>
        <dbReference type="EMBL" id="SDY62532.1"/>
    </source>
</evidence>
<dbReference type="InterPro" id="IPR026350">
    <property type="entry name" value="GxxExxY"/>
</dbReference>
<dbReference type="Pfam" id="PF13366">
    <property type="entry name" value="PDDEXK_3"/>
    <property type="match status" value="1"/>
</dbReference>
<evidence type="ECO:0000256" key="1">
    <source>
        <dbReference type="SAM" id="MobiDB-lite"/>
    </source>
</evidence>
<evidence type="ECO:0000313" key="3">
    <source>
        <dbReference type="Proteomes" id="UP000198640"/>
    </source>
</evidence>
<feature type="compositionally biased region" description="Basic and acidic residues" evidence="1">
    <location>
        <begin position="1"/>
        <end position="20"/>
    </location>
</feature>
<proteinExistence type="predicted"/>
<name>A0A1H3LDM5_9PROT</name>
<accession>A0A1H3LDM5</accession>
<dbReference type="NCBIfam" id="TIGR04256">
    <property type="entry name" value="GxxExxY"/>
    <property type="match status" value="1"/>
</dbReference>
<gene>
    <name evidence="2" type="ORF">SAMN05421881_10482</name>
</gene>
<feature type="region of interest" description="Disordered" evidence="1">
    <location>
        <begin position="1"/>
        <end position="22"/>
    </location>
</feature>
<dbReference type="Proteomes" id="UP000198640">
    <property type="component" value="Unassembled WGS sequence"/>
</dbReference>
<dbReference type="AlphaFoldDB" id="A0A1H3LDM5"/>
<dbReference type="STRING" id="44576.SAMN05421881_10482"/>
<dbReference type="EMBL" id="FNOY01000048">
    <property type="protein sequence ID" value="SDY62532.1"/>
    <property type="molecule type" value="Genomic_DNA"/>
</dbReference>
<organism evidence="2 3">
    <name type="scientific">Nitrosomonas halophila</name>
    <dbReference type="NCBI Taxonomy" id="44576"/>
    <lineage>
        <taxon>Bacteria</taxon>
        <taxon>Pseudomonadati</taxon>
        <taxon>Pseudomonadota</taxon>
        <taxon>Betaproteobacteria</taxon>
        <taxon>Nitrosomonadales</taxon>
        <taxon>Nitrosomonadaceae</taxon>
        <taxon>Nitrosomonas</taxon>
    </lineage>
</organism>
<protein>
    <submittedName>
        <fullName evidence="2">GxxExxY protein</fullName>
    </submittedName>
</protein>
<reference evidence="2 3" key="1">
    <citation type="submission" date="2016-10" db="EMBL/GenBank/DDBJ databases">
        <authorList>
            <person name="de Groot N.N."/>
        </authorList>
    </citation>
    <scope>NUCLEOTIDE SEQUENCE [LARGE SCALE GENOMIC DNA]</scope>
    <source>
        <strain evidence="2 3">Nm1</strain>
    </source>
</reference>
<keyword evidence="3" id="KW-1185">Reference proteome</keyword>
<sequence length="153" mass="17122">MHGGHGKVERKSGMDNKDRNSVTSVSSVDNKLLFEEESYAIRGAVFEVYREMGCGFLEAVYQECLDKELAARSIPFVSQQELKLSYKGKPLRQIYKPDFVCYGTIIVELKALSSTTGEHKAQVLNYLKATGMRLGLLVNFGCHPKATVERIVL</sequence>